<proteinExistence type="predicted"/>
<gene>
    <name evidence="1" type="ORF">CEXT_190551</name>
</gene>
<evidence type="ECO:0000313" key="2">
    <source>
        <dbReference type="Proteomes" id="UP001054945"/>
    </source>
</evidence>
<comment type="caution">
    <text evidence="1">The sequence shown here is derived from an EMBL/GenBank/DDBJ whole genome shotgun (WGS) entry which is preliminary data.</text>
</comment>
<dbReference type="EMBL" id="BPLR01019753">
    <property type="protein sequence ID" value="GIX71425.1"/>
    <property type="molecule type" value="Genomic_DNA"/>
</dbReference>
<name>A0AAV4MGK9_CAEEX</name>
<dbReference type="AlphaFoldDB" id="A0AAV4MGK9"/>
<evidence type="ECO:0000313" key="1">
    <source>
        <dbReference type="EMBL" id="GIX71425.1"/>
    </source>
</evidence>
<reference evidence="1 2" key="1">
    <citation type="submission" date="2021-06" db="EMBL/GenBank/DDBJ databases">
        <title>Caerostris extrusa draft genome.</title>
        <authorList>
            <person name="Kono N."/>
            <person name="Arakawa K."/>
        </authorList>
    </citation>
    <scope>NUCLEOTIDE SEQUENCE [LARGE SCALE GENOMIC DNA]</scope>
</reference>
<dbReference type="Proteomes" id="UP001054945">
    <property type="component" value="Unassembled WGS sequence"/>
</dbReference>
<sequence>MKFVDLYHFPTCRLDMEKKKWKGKKKKTRMVWGWAEGWCRIFCGVPWNMSLTAGACVDGSGAPKGVSRGNHCRSYGVMLTNFFLSPGFCRFRGL</sequence>
<organism evidence="1 2">
    <name type="scientific">Caerostris extrusa</name>
    <name type="common">Bark spider</name>
    <name type="synonym">Caerostris bankana</name>
    <dbReference type="NCBI Taxonomy" id="172846"/>
    <lineage>
        <taxon>Eukaryota</taxon>
        <taxon>Metazoa</taxon>
        <taxon>Ecdysozoa</taxon>
        <taxon>Arthropoda</taxon>
        <taxon>Chelicerata</taxon>
        <taxon>Arachnida</taxon>
        <taxon>Araneae</taxon>
        <taxon>Araneomorphae</taxon>
        <taxon>Entelegynae</taxon>
        <taxon>Araneoidea</taxon>
        <taxon>Araneidae</taxon>
        <taxon>Caerostris</taxon>
    </lineage>
</organism>
<accession>A0AAV4MGK9</accession>
<protein>
    <submittedName>
        <fullName evidence="1">Uncharacterized protein</fullName>
    </submittedName>
</protein>
<keyword evidence="2" id="KW-1185">Reference proteome</keyword>